<dbReference type="GO" id="GO:0005737">
    <property type="term" value="C:cytoplasm"/>
    <property type="evidence" value="ECO:0007669"/>
    <property type="project" value="TreeGrafter"/>
</dbReference>
<evidence type="ECO:0000313" key="2">
    <source>
        <dbReference type="EMBL" id="KAF3513969.1"/>
    </source>
</evidence>
<sequence length="81" mass="8584">MMRNKPTNLPATNGGRVSGAGGGGRESGGHDWEMRPGGMLVQKRNPDSDPVGAKPPPMVRVRVKYGSVYHEISISPHASFG</sequence>
<dbReference type="GO" id="GO:0050821">
    <property type="term" value="P:protein stabilization"/>
    <property type="evidence" value="ECO:0007669"/>
    <property type="project" value="TreeGrafter"/>
</dbReference>
<evidence type="ECO:0000313" key="3">
    <source>
        <dbReference type="Proteomes" id="UP000712600"/>
    </source>
</evidence>
<organism evidence="2 3">
    <name type="scientific">Brassica cretica</name>
    <name type="common">Mustard</name>
    <dbReference type="NCBI Taxonomy" id="69181"/>
    <lineage>
        <taxon>Eukaryota</taxon>
        <taxon>Viridiplantae</taxon>
        <taxon>Streptophyta</taxon>
        <taxon>Embryophyta</taxon>
        <taxon>Tracheophyta</taxon>
        <taxon>Spermatophyta</taxon>
        <taxon>Magnoliopsida</taxon>
        <taxon>eudicotyledons</taxon>
        <taxon>Gunneridae</taxon>
        <taxon>Pentapetalae</taxon>
        <taxon>rosids</taxon>
        <taxon>malvids</taxon>
        <taxon>Brassicales</taxon>
        <taxon>Brassicaceae</taxon>
        <taxon>Brassiceae</taxon>
        <taxon>Brassica</taxon>
    </lineage>
</organism>
<feature type="compositionally biased region" description="Polar residues" evidence="1">
    <location>
        <begin position="1"/>
        <end position="11"/>
    </location>
</feature>
<comment type="caution">
    <text evidence="2">The sequence shown here is derived from an EMBL/GenBank/DDBJ whole genome shotgun (WGS) entry which is preliminary data.</text>
</comment>
<name>A0A8S9PES8_BRACR</name>
<dbReference type="GO" id="GO:0000774">
    <property type="term" value="F:adenyl-nucleotide exchange factor activity"/>
    <property type="evidence" value="ECO:0007669"/>
    <property type="project" value="TreeGrafter"/>
</dbReference>
<dbReference type="GO" id="GO:0051087">
    <property type="term" value="F:protein-folding chaperone binding"/>
    <property type="evidence" value="ECO:0007669"/>
    <property type="project" value="InterPro"/>
</dbReference>
<feature type="region of interest" description="Disordered" evidence="1">
    <location>
        <begin position="1"/>
        <end position="58"/>
    </location>
</feature>
<dbReference type="EMBL" id="QGKX02001521">
    <property type="protein sequence ID" value="KAF3513969.1"/>
    <property type="molecule type" value="Genomic_DNA"/>
</dbReference>
<reference evidence="2" key="1">
    <citation type="submission" date="2019-12" db="EMBL/GenBank/DDBJ databases">
        <title>Genome sequencing and annotation of Brassica cretica.</title>
        <authorList>
            <person name="Studholme D.J."/>
            <person name="Sarris P."/>
        </authorList>
    </citation>
    <scope>NUCLEOTIDE SEQUENCE</scope>
    <source>
        <strain evidence="2">PFS-109/04</strain>
        <tissue evidence="2">Leaf</tissue>
    </source>
</reference>
<dbReference type="Proteomes" id="UP000712600">
    <property type="component" value="Unassembled WGS sequence"/>
</dbReference>
<evidence type="ECO:0000256" key="1">
    <source>
        <dbReference type="SAM" id="MobiDB-lite"/>
    </source>
</evidence>
<accession>A0A8S9PES8</accession>
<gene>
    <name evidence="2" type="ORF">F2Q69_00001337</name>
</gene>
<feature type="compositionally biased region" description="Gly residues" evidence="1">
    <location>
        <begin position="16"/>
        <end position="26"/>
    </location>
</feature>
<protein>
    <submittedName>
        <fullName evidence="2">Uncharacterized protein</fullName>
    </submittedName>
</protein>
<dbReference type="PANTHER" id="PTHR12329">
    <property type="entry name" value="BCL2-ASSOCIATED ATHANOGENE"/>
    <property type="match status" value="1"/>
</dbReference>
<dbReference type="InterPro" id="IPR039773">
    <property type="entry name" value="BAG_chaperone_regulator"/>
</dbReference>
<dbReference type="PANTHER" id="PTHR12329:SF11">
    <property type="entry name" value="BAG FAMILY MOLECULAR CHAPERONE REGULATOR 1"/>
    <property type="match status" value="1"/>
</dbReference>
<dbReference type="AlphaFoldDB" id="A0A8S9PES8"/>
<proteinExistence type="predicted"/>